<evidence type="ECO:0000256" key="1">
    <source>
        <dbReference type="SAM" id="SignalP"/>
    </source>
</evidence>
<evidence type="ECO:0000313" key="5">
    <source>
        <dbReference type="Proteomes" id="UP000220340"/>
    </source>
</evidence>
<feature type="chain" id="PRO_5011898951" description="DUF2613 domain-containing protein" evidence="1">
    <location>
        <begin position="34"/>
        <end position="65"/>
    </location>
</feature>
<dbReference type="EMBL" id="PDCR01000010">
    <property type="protein sequence ID" value="PEG54744.1"/>
    <property type="molecule type" value="Genomic_DNA"/>
</dbReference>
<dbReference type="Proteomes" id="UP000191039">
    <property type="component" value="Unassembled WGS sequence"/>
</dbReference>
<protein>
    <recommendedName>
        <fullName evidence="6">DUF2613 domain-containing protein</fullName>
    </recommendedName>
</protein>
<proteinExistence type="predicted"/>
<dbReference type="AlphaFoldDB" id="A0A1Q4H5T2"/>
<dbReference type="RefSeq" id="WP_073859118.1">
    <property type="nucleotide sequence ID" value="NZ_BAAATC010000015.1"/>
</dbReference>
<organism evidence="2 4">
    <name type="scientific">Mycolicibacterium diernhoferi</name>
    <dbReference type="NCBI Taxonomy" id="1801"/>
    <lineage>
        <taxon>Bacteria</taxon>
        <taxon>Bacillati</taxon>
        <taxon>Actinomycetota</taxon>
        <taxon>Actinomycetes</taxon>
        <taxon>Mycobacteriales</taxon>
        <taxon>Mycobacteriaceae</taxon>
        <taxon>Mycolicibacterium</taxon>
    </lineage>
</organism>
<keyword evidence="1" id="KW-0732">Signal</keyword>
<dbReference type="Proteomes" id="UP000220340">
    <property type="component" value="Unassembled WGS sequence"/>
</dbReference>
<evidence type="ECO:0000313" key="2">
    <source>
        <dbReference type="EMBL" id="OPE53263.1"/>
    </source>
</evidence>
<reference evidence="2 4" key="1">
    <citation type="submission" date="2016-09" db="EMBL/GenBank/DDBJ databases">
        <title>genome sequences of unsequenced Mycobacteria.</title>
        <authorList>
            <person name="Greninger A.L."/>
            <person name="Jerome K.R."/>
            <person name="Mcnair B."/>
            <person name="Wallis C."/>
            <person name="Fang F."/>
        </authorList>
    </citation>
    <scope>NUCLEOTIDE SEQUENCE [LARGE SCALE GENOMIC DNA]</scope>
    <source>
        <strain evidence="2 4">BM1</strain>
    </source>
</reference>
<comment type="caution">
    <text evidence="2">The sequence shown here is derived from an EMBL/GenBank/DDBJ whole genome shotgun (WGS) entry which is preliminary data.</text>
</comment>
<gene>
    <name evidence="2" type="ORF">BV510_16500</name>
    <name evidence="3" type="ORF">CRI78_09565</name>
</gene>
<feature type="signal peptide" evidence="1">
    <location>
        <begin position="1"/>
        <end position="33"/>
    </location>
</feature>
<name>A0A1Q4H5T2_9MYCO</name>
<reference evidence="3 5" key="2">
    <citation type="submission" date="2017-10" db="EMBL/GenBank/DDBJ databases">
        <title>The new phylogeny of genus Mycobacterium.</title>
        <authorList>
            <person name="Tortoli E."/>
            <person name="Trovato A."/>
            <person name="Cirillo D.M."/>
        </authorList>
    </citation>
    <scope>NUCLEOTIDE SEQUENCE [LARGE SCALE GENOMIC DNA]</scope>
    <source>
        <strain evidence="3 5">IP141170001</strain>
    </source>
</reference>
<keyword evidence="5" id="KW-1185">Reference proteome</keyword>
<accession>A0A1Q4H5T2</accession>
<evidence type="ECO:0000313" key="4">
    <source>
        <dbReference type="Proteomes" id="UP000191039"/>
    </source>
</evidence>
<evidence type="ECO:0008006" key="6">
    <source>
        <dbReference type="Google" id="ProtNLM"/>
    </source>
</evidence>
<evidence type="ECO:0000313" key="3">
    <source>
        <dbReference type="EMBL" id="PEG54744.1"/>
    </source>
</evidence>
<sequence length="65" mass="6488">MKSIAHQFVAGFAMLGAAAILAIGAMTTNQAMAATAITPDSNTVQTIPAYHAGTSAFSPAEGALH</sequence>
<dbReference type="EMBL" id="MIJD01000172">
    <property type="protein sequence ID" value="OPE53263.1"/>
    <property type="molecule type" value="Genomic_DNA"/>
</dbReference>